<keyword evidence="2" id="KW-1185">Reference proteome</keyword>
<dbReference type="Proteomes" id="UP000265100">
    <property type="component" value="Chromosome 5"/>
</dbReference>
<reference evidence="1 2" key="1">
    <citation type="submission" date="2018-05" db="EMBL/GenBank/DDBJ databases">
        <authorList>
            <person name="Datahose"/>
        </authorList>
    </citation>
    <scope>NUCLEOTIDE SEQUENCE</scope>
</reference>
<reference evidence="1" key="4">
    <citation type="submission" date="2025-09" db="UniProtKB">
        <authorList>
            <consortium name="Ensembl"/>
        </authorList>
    </citation>
    <scope>IDENTIFICATION</scope>
</reference>
<evidence type="ECO:0008006" key="3">
    <source>
        <dbReference type="Google" id="ProtNLM"/>
    </source>
</evidence>
<reference evidence="2" key="2">
    <citation type="submission" date="2023-03" db="EMBL/GenBank/DDBJ databases">
        <authorList>
            <consortium name="Wellcome Sanger Institute Data Sharing"/>
        </authorList>
    </citation>
    <scope>NUCLEOTIDE SEQUENCE [LARGE SCALE GENOMIC DNA]</scope>
</reference>
<dbReference type="AlphaFoldDB" id="A0AAX7UTM2"/>
<accession>A0AAX7UTM2</accession>
<evidence type="ECO:0000313" key="2">
    <source>
        <dbReference type="Proteomes" id="UP000265100"/>
    </source>
</evidence>
<evidence type="ECO:0000313" key="1">
    <source>
        <dbReference type="Ensembl" id="ENSACLP00000072127.1"/>
    </source>
</evidence>
<dbReference type="Ensembl" id="ENSACLT00000084399.1">
    <property type="protein sequence ID" value="ENSACLP00000072127.1"/>
    <property type="gene ID" value="ENSACLG00000019127.2"/>
</dbReference>
<sequence length="160" mass="18318">MCPHKITLFLRDNWTSTLCNNIRYNLANMGKGTYNINETCWETYNVSKLSKLLNLVHYNMQDSLRVLVKNSLVSLTKVVMDACHNVLMCPQDFVWGNDLITSHYKPKKNPIFLVDLVLDESGVHYSTPLENFSASTVNLFDNSIMCTRSVPLLNRVNQIS</sequence>
<reference evidence="1" key="3">
    <citation type="submission" date="2025-08" db="UniProtKB">
        <authorList>
            <consortium name="Ensembl"/>
        </authorList>
    </citation>
    <scope>IDENTIFICATION</scope>
</reference>
<organism evidence="1 2">
    <name type="scientific">Astatotilapia calliptera</name>
    <name type="common">Eastern happy</name>
    <name type="synonym">Chromis callipterus</name>
    <dbReference type="NCBI Taxonomy" id="8154"/>
    <lineage>
        <taxon>Eukaryota</taxon>
        <taxon>Metazoa</taxon>
        <taxon>Chordata</taxon>
        <taxon>Craniata</taxon>
        <taxon>Vertebrata</taxon>
        <taxon>Euteleostomi</taxon>
        <taxon>Actinopterygii</taxon>
        <taxon>Neopterygii</taxon>
        <taxon>Teleostei</taxon>
        <taxon>Neoteleostei</taxon>
        <taxon>Acanthomorphata</taxon>
        <taxon>Ovalentaria</taxon>
        <taxon>Cichlomorphae</taxon>
        <taxon>Cichliformes</taxon>
        <taxon>Cichlidae</taxon>
        <taxon>African cichlids</taxon>
        <taxon>Pseudocrenilabrinae</taxon>
        <taxon>Haplochromini</taxon>
        <taxon>Astatotilapia</taxon>
    </lineage>
</organism>
<proteinExistence type="predicted"/>
<name>A0AAX7UTM2_ASTCA</name>
<protein>
    <recommendedName>
        <fullName evidence="3">Tubulin/FtsZ 2-layer sandwich domain-containing protein</fullName>
    </recommendedName>
</protein>
<dbReference type="GeneTree" id="ENSGT00940000174829"/>